<organism evidence="2">
    <name type="scientific">Streptantibioticus silvisoli</name>
    <dbReference type="NCBI Taxonomy" id="2705255"/>
    <lineage>
        <taxon>Bacteria</taxon>
        <taxon>Bacillati</taxon>
        <taxon>Actinomycetota</taxon>
        <taxon>Actinomycetes</taxon>
        <taxon>Kitasatosporales</taxon>
        <taxon>Streptomycetaceae</taxon>
        <taxon>Streptantibioticus</taxon>
    </lineage>
</organism>
<dbReference type="RefSeq" id="WP_271317343.1">
    <property type="nucleotide sequence ID" value="NZ_JABXJJ020000002.1"/>
</dbReference>
<gene>
    <name evidence="2" type="ORF">POF50_001930</name>
</gene>
<reference evidence="2" key="1">
    <citation type="submission" date="2023-05" db="EMBL/GenBank/DDBJ databases">
        <title>Streptantibioticus silvisoli sp. nov., acidotolerant actinomycetes 1 from pine litter.</title>
        <authorList>
            <person name="Swiecimska M."/>
            <person name="Golinska P."/>
            <person name="Sangal V."/>
            <person name="Wachnowicz B."/>
            <person name="Goodfellow M."/>
        </authorList>
    </citation>
    <scope>NUCLEOTIDE SEQUENCE</scope>
    <source>
        <strain evidence="2">SL13</strain>
    </source>
</reference>
<comment type="caution">
    <text evidence="2">The sequence shown here is derived from an EMBL/GenBank/DDBJ whole genome shotgun (WGS) entry which is preliminary data.</text>
</comment>
<dbReference type="PROSITE" id="PS51318">
    <property type="entry name" value="TAT"/>
    <property type="match status" value="1"/>
</dbReference>
<evidence type="ECO:0008006" key="3">
    <source>
        <dbReference type="Google" id="ProtNLM"/>
    </source>
</evidence>
<sequence>MRKMSPTSAARRACVTGAVAAAMAVAAAFACSAPSEAAVPRAIACASEYHPVQSPDGGALACFNPTGEHLYVCDNAADGHHPGVNYFITGGSWKNAQYDLGNGACHDLNLDIAESDDITYQACNYEGSTALSCSVYETVSARG</sequence>
<keyword evidence="1" id="KW-0732">Signal</keyword>
<dbReference type="EMBL" id="JABXJJ020000002">
    <property type="protein sequence ID" value="MDI5968117.1"/>
    <property type="molecule type" value="Genomic_DNA"/>
</dbReference>
<dbReference type="AlphaFoldDB" id="A0AA90H0Y6"/>
<dbReference type="InterPro" id="IPR006311">
    <property type="entry name" value="TAT_signal"/>
</dbReference>
<protein>
    <recommendedName>
        <fullName evidence="3">Secreted protein</fullName>
    </recommendedName>
</protein>
<feature type="chain" id="PRO_5041720095" description="Secreted protein" evidence="1">
    <location>
        <begin position="38"/>
        <end position="143"/>
    </location>
</feature>
<name>A0AA90H0Y6_9ACTN</name>
<evidence type="ECO:0000313" key="2">
    <source>
        <dbReference type="EMBL" id="MDI5968117.1"/>
    </source>
</evidence>
<proteinExistence type="predicted"/>
<dbReference type="PROSITE" id="PS51257">
    <property type="entry name" value="PROKAR_LIPOPROTEIN"/>
    <property type="match status" value="1"/>
</dbReference>
<evidence type="ECO:0000256" key="1">
    <source>
        <dbReference type="SAM" id="SignalP"/>
    </source>
</evidence>
<accession>A0AA90H0Y6</accession>
<feature type="signal peptide" evidence="1">
    <location>
        <begin position="1"/>
        <end position="37"/>
    </location>
</feature>